<protein>
    <recommendedName>
        <fullName evidence="5">PrsW family intramembrane metalloprotease</fullName>
    </recommendedName>
</protein>
<reference evidence="3" key="1">
    <citation type="submission" date="2022-10" db="EMBL/GenBank/DDBJ databases">
        <title>Genome sequence of Actinomyces israelii ATCC 10048.</title>
        <authorList>
            <person name="Watt R.M."/>
            <person name="Tong W.M."/>
        </authorList>
    </citation>
    <scope>NUCLEOTIDE SEQUENCE</scope>
    <source>
        <strain evidence="3">ATCC 10048</strain>
    </source>
</reference>
<dbReference type="InterPro" id="IPR026898">
    <property type="entry name" value="PrsW"/>
</dbReference>
<feature type="compositionally biased region" description="Basic and acidic residues" evidence="1">
    <location>
        <begin position="639"/>
        <end position="654"/>
    </location>
</feature>
<feature type="transmembrane region" description="Helical" evidence="2">
    <location>
        <begin position="237"/>
        <end position="255"/>
    </location>
</feature>
<evidence type="ECO:0000256" key="2">
    <source>
        <dbReference type="SAM" id="Phobius"/>
    </source>
</evidence>
<dbReference type="EMBL" id="JAPTMY010000006">
    <property type="protein sequence ID" value="MCZ0857227.1"/>
    <property type="molecule type" value="Genomic_DNA"/>
</dbReference>
<accession>A0ABT4I662</accession>
<name>A0ABT4I662_9ACTO</name>
<keyword evidence="4" id="KW-1185">Reference proteome</keyword>
<comment type="caution">
    <text evidence="3">The sequence shown here is derived from an EMBL/GenBank/DDBJ whole genome shotgun (WGS) entry which is preliminary data.</text>
</comment>
<dbReference type="RefSeq" id="WP_268916863.1">
    <property type="nucleotide sequence ID" value="NZ_JAPTMY010000006.1"/>
</dbReference>
<feature type="transmembrane region" description="Helical" evidence="2">
    <location>
        <begin position="479"/>
        <end position="500"/>
    </location>
</feature>
<feature type="transmembrane region" description="Helical" evidence="2">
    <location>
        <begin position="419"/>
        <end position="438"/>
    </location>
</feature>
<feature type="region of interest" description="Disordered" evidence="1">
    <location>
        <begin position="592"/>
        <end position="660"/>
    </location>
</feature>
<keyword evidence="2" id="KW-0472">Membrane</keyword>
<evidence type="ECO:0000313" key="4">
    <source>
        <dbReference type="Proteomes" id="UP001072034"/>
    </source>
</evidence>
<keyword evidence="2" id="KW-1133">Transmembrane helix</keyword>
<organism evidence="3 4">
    <name type="scientific">Actinomyces israelii</name>
    <dbReference type="NCBI Taxonomy" id="1659"/>
    <lineage>
        <taxon>Bacteria</taxon>
        <taxon>Bacillati</taxon>
        <taxon>Actinomycetota</taxon>
        <taxon>Actinomycetes</taxon>
        <taxon>Actinomycetales</taxon>
        <taxon>Actinomycetaceae</taxon>
        <taxon>Actinomyces</taxon>
    </lineage>
</organism>
<dbReference type="Pfam" id="PF13367">
    <property type="entry name" value="PrsW-protease"/>
    <property type="match status" value="1"/>
</dbReference>
<keyword evidence="2" id="KW-0812">Transmembrane</keyword>
<sequence length="772" mass="82724">MVLRRIQAVVVWASLPVILVALMVNETLRISLGAWLGTMWVVFVWFWMARTKSVSWRLISGVFAVSMPWAGAVGLLSLRLVAAAGVSAKTPAATIVVAGVAEELCKLAPLAVLALAAPGRMRRLLVGDWLILGVAAGAGFAAVEETLRRIAYLSAPSTPGLMLATALCPPGASQMLKYLGLPTFGLSPFSGSFPTALSYSGHAMVTGMVAACIGLGRHLWWRCGSRGGHRSGGAGAVVGRVLSPLVPLLALWVAIVDHLACNASPRTQAWGETGGKAPWPLVDITSTLTGGGQGRGWLVLLLLAVGAVLDARVLCYGGYDDGLLDDLGVCEGRVGGGAIGAWRWRVLARLPRSGVGRWTADVVDALVLPWLEWRLVVRAAGEGKVLNRFRLPICTVVGLRRERDAAARAVLDPGRQYRWVVRVLAALAVLAGVLVLMQVPTITHDLNRQLAPHLGGGWLAGVLDMLGDLWDSLSPMEQGLLMVAAGALVVLSGGGLGLAFDVGLGLAMLGSAHDAARFARDPQGTVARYLSSHTPGEIALDVATWIATMVAGGGVGAAGGTLRYGVEAARESRRWRRAKEAFEEAAQHPVGRRPAYAYADPRRTPHPHWGAPDDGVMRRSSQGGSGPRRRAQPEPGPEADPRAGVDRGDNRDYKGQFTDGNKGAHAYDFAEWQVRKEYRTYMERNGTPLREVLAEKRLARVEGTSHERFYDGFAQKQDGTWVGIEAKYRTSPYRGEQKAFDDLVSPDNPAITTLGDGRTIKITEIYFKRVKE</sequence>
<dbReference type="Proteomes" id="UP001072034">
    <property type="component" value="Unassembled WGS sequence"/>
</dbReference>
<feature type="transmembrane region" description="Helical" evidence="2">
    <location>
        <begin position="61"/>
        <end position="86"/>
    </location>
</feature>
<feature type="transmembrane region" description="Helical" evidence="2">
    <location>
        <begin position="30"/>
        <end position="49"/>
    </location>
</feature>
<feature type="transmembrane region" description="Helical" evidence="2">
    <location>
        <begin position="296"/>
        <end position="315"/>
    </location>
</feature>
<gene>
    <name evidence="3" type="ORF">OHJ16_04120</name>
</gene>
<proteinExistence type="predicted"/>
<evidence type="ECO:0000313" key="3">
    <source>
        <dbReference type="EMBL" id="MCZ0857227.1"/>
    </source>
</evidence>
<feature type="transmembrane region" description="Helical" evidence="2">
    <location>
        <begin position="196"/>
        <end position="216"/>
    </location>
</feature>
<evidence type="ECO:0008006" key="5">
    <source>
        <dbReference type="Google" id="ProtNLM"/>
    </source>
</evidence>
<feature type="transmembrane region" description="Helical" evidence="2">
    <location>
        <begin position="7"/>
        <end position="24"/>
    </location>
</feature>
<evidence type="ECO:0000256" key="1">
    <source>
        <dbReference type="SAM" id="MobiDB-lite"/>
    </source>
</evidence>
<feature type="transmembrane region" description="Helical" evidence="2">
    <location>
        <begin position="124"/>
        <end position="143"/>
    </location>
</feature>